<dbReference type="GO" id="GO:0005737">
    <property type="term" value="C:cytoplasm"/>
    <property type="evidence" value="ECO:0007669"/>
    <property type="project" value="TreeGrafter"/>
</dbReference>
<dbReference type="GO" id="GO:0006508">
    <property type="term" value="P:proteolysis"/>
    <property type="evidence" value="ECO:0007669"/>
    <property type="project" value="InterPro"/>
</dbReference>
<dbReference type="Proteomes" id="UP001175211">
    <property type="component" value="Unassembled WGS sequence"/>
</dbReference>
<dbReference type="EMBL" id="JAUEPS010000021">
    <property type="protein sequence ID" value="KAK0457436.1"/>
    <property type="molecule type" value="Genomic_DNA"/>
</dbReference>
<keyword evidence="6" id="KW-1185">Reference proteome</keyword>
<dbReference type="GO" id="GO:0004197">
    <property type="term" value="F:cysteine-type endopeptidase activity"/>
    <property type="evidence" value="ECO:0007669"/>
    <property type="project" value="InterPro"/>
</dbReference>
<dbReference type="InterPro" id="IPR011600">
    <property type="entry name" value="Pept_C14_caspase"/>
</dbReference>
<dbReference type="GeneID" id="85351193"/>
<evidence type="ECO:0000313" key="5">
    <source>
        <dbReference type="EMBL" id="KAK0457436.1"/>
    </source>
</evidence>
<dbReference type="PANTHER" id="PTHR48104:SF30">
    <property type="entry name" value="METACASPASE-1"/>
    <property type="match status" value="1"/>
</dbReference>
<keyword evidence="2" id="KW-0053">Apoptosis</keyword>
<sequence>MRQTFALVIGINKYEWSPNENLQGAVADAKNFRSYLLQERKVPEANITFLRDEQATRSAIIENFRNLERNEKIIPGEAAIIIYFAGHGAVAHKPRTWENWETPNGNVEMLCPADINLPLDKDGKKIEGIPDRTVSRLLLDLSNAKGNNITLILDCCHAAGMNRGGDDPGSRIRSFGDTQDLSPTCDNDIYLRGPQIISDQDRGTAGFSSSFWGSHILLAACGHNQAAREKDKKGIFTTTLLSALRELASGDPPPTYDSLMKGLRMPDNNQTPHLDGKHVHRFIFDSRKDPAGSSMILCYKGSPWPSDLVLYAGSFHGITKGSTFEIFESDWSYPDSKDPRATLKVEEVKKSLSRLLLTPSESVVFNSSNKRQFWYARLRKASEPLHTYCDDSAVLDRICNDSPQSRLTASVIRADKPDDADIYLTVEANIVSFDQGKRVSARSKFSSYFPRYPPLSVHNMPTIREFINRYAHFTSRLIIESPISTADPVTIEMNKLRWDDEETRMFNDGVVLSTVEDVELQKVLTVDTSVHQNDRVPYGFTVCDNGGGSGLYAYLLYFDASTLSIKACYQPQKSQIKEEGSIDACLTSGSTLTLGYGRTAMNPVVFDVPDGQDSDVCFVKIIVATKAVDIGPIEQLERDSPPDDSKLRGALTLQIPPQSDFKWNSKTITIKSNRSKVNGLAEVCLMNSI</sequence>
<organism evidence="5 6">
    <name type="scientific">Armillaria tabescens</name>
    <name type="common">Ringless honey mushroom</name>
    <name type="synonym">Agaricus tabescens</name>
    <dbReference type="NCBI Taxonomy" id="1929756"/>
    <lineage>
        <taxon>Eukaryota</taxon>
        <taxon>Fungi</taxon>
        <taxon>Dikarya</taxon>
        <taxon>Basidiomycota</taxon>
        <taxon>Agaricomycotina</taxon>
        <taxon>Agaricomycetes</taxon>
        <taxon>Agaricomycetidae</taxon>
        <taxon>Agaricales</taxon>
        <taxon>Marasmiineae</taxon>
        <taxon>Physalacriaceae</taxon>
        <taxon>Desarmillaria</taxon>
    </lineage>
</organism>
<dbReference type="SUPFAM" id="SSF52129">
    <property type="entry name" value="Caspase-like"/>
    <property type="match status" value="1"/>
</dbReference>
<accession>A0AA39KCP7</accession>
<dbReference type="Pfam" id="PF00656">
    <property type="entry name" value="Peptidase_C14"/>
    <property type="match status" value="1"/>
</dbReference>
<evidence type="ECO:0000256" key="2">
    <source>
        <dbReference type="ARBA" id="ARBA00022703"/>
    </source>
</evidence>
<name>A0AA39KCP7_ARMTA</name>
<dbReference type="Gene3D" id="3.40.50.1460">
    <property type="match status" value="1"/>
</dbReference>
<dbReference type="PANTHER" id="PTHR48104">
    <property type="entry name" value="METACASPASE-4"/>
    <property type="match status" value="1"/>
</dbReference>
<proteinExistence type="inferred from homology"/>
<dbReference type="GO" id="GO:0006915">
    <property type="term" value="P:apoptotic process"/>
    <property type="evidence" value="ECO:0007669"/>
    <property type="project" value="UniProtKB-KW"/>
</dbReference>
<keyword evidence="3" id="KW-0378">Hydrolase</keyword>
<keyword evidence="3" id="KW-0788">Thiol protease</keyword>
<evidence type="ECO:0000256" key="1">
    <source>
        <dbReference type="ARBA" id="ARBA00009005"/>
    </source>
</evidence>
<evidence type="ECO:0000256" key="3">
    <source>
        <dbReference type="ARBA" id="ARBA00022807"/>
    </source>
</evidence>
<evidence type="ECO:0000259" key="4">
    <source>
        <dbReference type="Pfam" id="PF00656"/>
    </source>
</evidence>
<comment type="caution">
    <text evidence="5">The sequence shown here is derived from an EMBL/GenBank/DDBJ whole genome shotgun (WGS) entry which is preliminary data.</text>
</comment>
<gene>
    <name evidence="5" type="ORF">EV420DRAFT_1271544</name>
</gene>
<dbReference type="InterPro" id="IPR029030">
    <property type="entry name" value="Caspase-like_dom_sf"/>
</dbReference>
<dbReference type="AlphaFoldDB" id="A0AA39KCP7"/>
<reference evidence="5" key="1">
    <citation type="submission" date="2023-06" db="EMBL/GenBank/DDBJ databases">
        <authorList>
            <consortium name="Lawrence Berkeley National Laboratory"/>
            <person name="Ahrendt S."/>
            <person name="Sahu N."/>
            <person name="Indic B."/>
            <person name="Wong-Bajracharya J."/>
            <person name="Merenyi Z."/>
            <person name="Ke H.-M."/>
            <person name="Monk M."/>
            <person name="Kocsube S."/>
            <person name="Drula E."/>
            <person name="Lipzen A."/>
            <person name="Balint B."/>
            <person name="Henrissat B."/>
            <person name="Andreopoulos B."/>
            <person name="Martin F.M."/>
            <person name="Harder C.B."/>
            <person name="Rigling D."/>
            <person name="Ford K.L."/>
            <person name="Foster G.D."/>
            <person name="Pangilinan J."/>
            <person name="Papanicolaou A."/>
            <person name="Barry K."/>
            <person name="LaButti K."/>
            <person name="Viragh M."/>
            <person name="Koriabine M."/>
            <person name="Yan M."/>
            <person name="Riley R."/>
            <person name="Champramary S."/>
            <person name="Plett K.L."/>
            <person name="Tsai I.J."/>
            <person name="Slot J."/>
            <person name="Sipos G."/>
            <person name="Plett J."/>
            <person name="Nagy L.G."/>
            <person name="Grigoriev I.V."/>
        </authorList>
    </citation>
    <scope>NUCLEOTIDE SEQUENCE</scope>
    <source>
        <strain evidence="5">CCBAS 213</strain>
    </source>
</reference>
<protein>
    <submittedName>
        <fullName evidence="5">Caspase domain-containing protein</fullName>
    </submittedName>
</protein>
<feature type="domain" description="Peptidase C14 caspase" evidence="4">
    <location>
        <begin position="5"/>
        <end position="261"/>
    </location>
</feature>
<dbReference type="InterPro" id="IPR050452">
    <property type="entry name" value="Metacaspase"/>
</dbReference>
<keyword evidence="3" id="KW-0645">Protease</keyword>
<evidence type="ECO:0000313" key="6">
    <source>
        <dbReference type="Proteomes" id="UP001175211"/>
    </source>
</evidence>
<comment type="similarity">
    <text evidence="1">Belongs to the peptidase C14B family.</text>
</comment>
<dbReference type="RefSeq" id="XP_060329748.1">
    <property type="nucleotide sequence ID" value="XM_060467645.1"/>
</dbReference>